<gene>
    <name evidence="2" type="ORF">K460DRAFT_179871</name>
</gene>
<feature type="chain" id="PRO_5040284863" description="Secreted protein" evidence="1">
    <location>
        <begin position="29"/>
        <end position="76"/>
    </location>
</feature>
<keyword evidence="3" id="KW-1185">Reference proteome</keyword>
<feature type="signal peptide" evidence="1">
    <location>
        <begin position="1"/>
        <end position="28"/>
    </location>
</feature>
<protein>
    <recommendedName>
        <fullName evidence="4">Secreted protein</fullName>
    </recommendedName>
</protein>
<comment type="caution">
    <text evidence="2">The sequence shown here is derived from an EMBL/GenBank/DDBJ whole genome shotgun (WGS) entry which is preliminary data.</text>
</comment>
<keyword evidence="1" id="KW-0732">Signal</keyword>
<accession>A0A9P4GBE8</accession>
<evidence type="ECO:0000313" key="2">
    <source>
        <dbReference type="EMBL" id="KAF1842169.1"/>
    </source>
</evidence>
<dbReference type="EMBL" id="ML976618">
    <property type="protein sequence ID" value="KAF1842169.1"/>
    <property type="molecule type" value="Genomic_DNA"/>
</dbReference>
<evidence type="ECO:0000313" key="3">
    <source>
        <dbReference type="Proteomes" id="UP000800039"/>
    </source>
</evidence>
<dbReference type="GeneID" id="63844294"/>
<evidence type="ECO:0000256" key="1">
    <source>
        <dbReference type="SAM" id="SignalP"/>
    </source>
</evidence>
<dbReference type="RefSeq" id="XP_040784732.1">
    <property type="nucleotide sequence ID" value="XM_040927042.1"/>
</dbReference>
<reference evidence="2" key="1">
    <citation type="submission" date="2020-01" db="EMBL/GenBank/DDBJ databases">
        <authorList>
            <consortium name="DOE Joint Genome Institute"/>
            <person name="Haridas S."/>
            <person name="Albert R."/>
            <person name="Binder M."/>
            <person name="Bloem J."/>
            <person name="Labutti K."/>
            <person name="Salamov A."/>
            <person name="Andreopoulos B."/>
            <person name="Baker S.E."/>
            <person name="Barry K."/>
            <person name="Bills G."/>
            <person name="Bluhm B.H."/>
            <person name="Cannon C."/>
            <person name="Castanera R."/>
            <person name="Culley D.E."/>
            <person name="Daum C."/>
            <person name="Ezra D."/>
            <person name="Gonzalez J.B."/>
            <person name="Henrissat B."/>
            <person name="Kuo A."/>
            <person name="Liang C."/>
            <person name="Lipzen A."/>
            <person name="Lutzoni F."/>
            <person name="Magnuson J."/>
            <person name="Mondo S."/>
            <person name="Nolan M."/>
            <person name="Ohm R."/>
            <person name="Pangilinan J."/>
            <person name="Park H.-J."/>
            <person name="Ramirez L."/>
            <person name="Alfaro M."/>
            <person name="Sun H."/>
            <person name="Tritt A."/>
            <person name="Yoshinaga Y."/>
            <person name="Zwiers L.-H."/>
            <person name="Turgeon B.G."/>
            <person name="Goodwin S.B."/>
            <person name="Spatafora J.W."/>
            <person name="Crous P.W."/>
            <person name="Grigoriev I.V."/>
        </authorList>
    </citation>
    <scope>NUCLEOTIDE SEQUENCE</scope>
    <source>
        <strain evidence="2">CBS 394.84</strain>
    </source>
</reference>
<dbReference type="Proteomes" id="UP000800039">
    <property type="component" value="Unassembled WGS sequence"/>
</dbReference>
<name>A0A9P4GBE8_9PLEO</name>
<evidence type="ECO:0008006" key="4">
    <source>
        <dbReference type="Google" id="ProtNLM"/>
    </source>
</evidence>
<organism evidence="2 3">
    <name type="scientific">Cucurbitaria berberidis CBS 394.84</name>
    <dbReference type="NCBI Taxonomy" id="1168544"/>
    <lineage>
        <taxon>Eukaryota</taxon>
        <taxon>Fungi</taxon>
        <taxon>Dikarya</taxon>
        <taxon>Ascomycota</taxon>
        <taxon>Pezizomycotina</taxon>
        <taxon>Dothideomycetes</taxon>
        <taxon>Pleosporomycetidae</taxon>
        <taxon>Pleosporales</taxon>
        <taxon>Pleosporineae</taxon>
        <taxon>Cucurbitariaceae</taxon>
        <taxon>Cucurbitaria</taxon>
    </lineage>
</organism>
<proteinExistence type="predicted"/>
<dbReference type="AlphaFoldDB" id="A0A9P4GBE8"/>
<sequence length="76" mass="8403">MPEGHSSSKATFVVVLLLSKHHLRLAMARRGVQNGGVEGGPRYLWFATPRPGCAAILLFQVRDSTFLGRRNLHSCE</sequence>